<gene>
    <name evidence="2" type="ORF">HMPREF0762_00418</name>
</gene>
<dbReference type="STRING" id="649764.HMPREF0762_00418"/>
<dbReference type="RefSeq" id="WP_006361670.1">
    <property type="nucleotide sequence ID" value="NZ_GG700630.1"/>
</dbReference>
<feature type="domain" description="Carrier" evidence="1">
    <location>
        <begin position="4"/>
        <end position="83"/>
    </location>
</feature>
<dbReference type="EMBL" id="ACUX02000005">
    <property type="protein sequence ID" value="EEZ61784.1"/>
    <property type="molecule type" value="Genomic_DNA"/>
</dbReference>
<proteinExistence type="predicted"/>
<sequence>MSTVNETQIKETIRTTLEQMLSDGGAEFDDDALFYEDVGADSIAIVQVFLTCQETFDVTLADELNLMEPISVNSLTALIERKLAERA</sequence>
<dbReference type="InterPro" id="IPR036736">
    <property type="entry name" value="ACP-like_sf"/>
</dbReference>
<evidence type="ECO:0000313" key="3">
    <source>
        <dbReference type="Proteomes" id="UP000006001"/>
    </source>
</evidence>
<comment type="caution">
    <text evidence="2">The sequence shown here is derived from an EMBL/GenBank/DDBJ whole genome shotgun (WGS) entry which is preliminary data.</text>
</comment>
<dbReference type="Gene3D" id="1.10.1200.10">
    <property type="entry name" value="ACP-like"/>
    <property type="match status" value="1"/>
</dbReference>
<dbReference type="HOGENOM" id="CLU_2481633_0_0_11"/>
<dbReference type="Proteomes" id="UP000006001">
    <property type="component" value="Unassembled WGS sequence"/>
</dbReference>
<keyword evidence="3" id="KW-1185">Reference proteome</keyword>
<dbReference type="OrthoDB" id="9804551at2"/>
<evidence type="ECO:0000259" key="1">
    <source>
        <dbReference type="PROSITE" id="PS50075"/>
    </source>
</evidence>
<protein>
    <recommendedName>
        <fullName evidence="1">Carrier domain-containing protein</fullName>
    </recommendedName>
</protein>
<name>D0WFA0_SLAES</name>
<dbReference type="SUPFAM" id="SSF47336">
    <property type="entry name" value="ACP-like"/>
    <property type="match status" value="1"/>
</dbReference>
<organism evidence="2 3">
    <name type="scientific">Slackia exigua (strain ATCC 700122 / DSM 15923 / CIP 105133 / JCM 11022 / KCTC 5966 / S-7)</name>
    <dbReference type="NCBI Taxonomy" id="649764"/>
    <lineage>
        <taxon>Bacteria</taxon>
        <taxon>Bacillati</taxon>
        <taxon>Actinomycetota</taxon>
        <taxon>Coriobacteriia</taxon>
        <taxon>Eggerthellales</taxon>
        <taxon>Eggerthellaceae</taxon>
        <taxon>Slackia</taxon>
    </lineage>
</organism>
<dbReference type="GeneID" id="85007062"/>
<dbReference type="InterPro" id="IPR009081">
    <property type="entry name" value="PP-bd_ACP"/>
</dbReference>
<dbReference type="AlphaFoldDB" id="D0WFA0"/>
<accession>D0WFA0</accession>
<dbReference type="Pfam" id="PF00550">
    <property type="entry name" value="PP-binding"/>
    <property type="match status" value="1"/>
</dbReference>
<evidence type="ECO:0000313" key="2">
    <source>
        <dbReference type="EMBL" id="EEZ61784.1"/>
    </source>
</evidence>
<dbReference type="PROSITE" id="PS50075">
    <property type="entry name" value="CARRIER"/>
    <property type="match status" value="1"/>
</dbReference>
<reference evidence="2" key="1">
    <citation type="submission" date="2009-10" db="EMBL/GenBank/DDBJ databases">
        <authorList>
            <person name="Weinstock G."/>
            <person name="Sodergren E."/>
            <person name="Clifton S."/>
            <person name="Fulton L."/>
            <person name="Fulton B."/>
            <person name="Courtney L."/>
            <person name="Fronick C."/>
            <person name="Harrison M."/>
            <person name="Strong C."/>
            <person name="Farmer C."/>
            <person name="Delahaunty K."/>
            <person name="Markovic C."/>
            <person name="Hall O."/>
            <person name="Minx P."/>
            <person name="Tomlinson C."/>
            <person name="Mitreva M."/>
            <person name="Nelson J."/>
            <person name="Hou S."/>
            <person name="Wollam A."/>
            <person name="Pepin K.H."/>
            <person name="Johnson M."/>
            <person name="Bhonagiri V."/>
            <person name="Nash W.E."/>
            <person name="Warren W."/>
            <person name="Chinwalla A."/>
            <person name="Mardis E.R."/>
            <person name="Wilson R.K."/>
        </authorList>
    </citation>
    <scope>NUCLEOTIDE SEQUENCE [LARGE SCALE GENOMIC DNA]</scope>
    <source>
        <strain evidence="2">ATCC 700122</strain>
    </source>
</reference>